<evidence type="ECO:0000313" key="2">
    <source>
        <dbReference type="EMBL" id="BBD20202.1"/>
    </source>
</evidence>
<protein>
    <submittedName>
        <fullName evidence="2">Cf0 subunit i of atp synthase</fullName>
    </submittedName>
</protein>
<feature type="transmembrane region" description="Helical" evidence="1">
    <location>
        <begin position="12"/>
        <end position="32"/>
    </location>
</feature>
<dbReference type="AlphaFoldDB" id="A0A2Z6BEQ1"/>
<keyword evidence="1" id="KW-0472">Membrane</keyword>
<keyword evidence="1" id="KW-0812">Transmembrane</keyword>
<evidence type="ECO:0000256" key="1">
    <source>
        <dbReference type="SAM" id="Phobius"/>
    </source>
</evidence>
<organism evidence="2">
    <name type="scientific">Prototheca cutis</name>
    <dbReference type="NCBI Taxonomy" id="575411"/>
    <lineage>
        <taxon>Eukaryota</taxon>
        <taxon>Viridiplantae</taxon>
        <taxon>Chlorophyta</taxon>
        <taxon>core chlorophytes</taxon>
        <taxon>Trebouxiophyceae</taxon>
        <taxon>Chlorellales</taxon>
        <taxon>Chlorellaceae</taxon>
        <taxon>Prototheca</taxon>
    </lineage>
</organism>
<sequence length="169" mass="20325">MLDFNYLKINQFLFETNLINLSLVISIVIFFLDSKLQYLLNNRRKKIVSNFFEAEVCTNNEKNNVIQALGEKINALNKILLIEIKTFSIIEKEKQFFKNFFLNGYIQLKKNQYQFFHLEKQKIIKCFYKNLSHLSLTKIKQKLKETLKLPIQKKINNYKIIDFINYLKL</sequence>
<keyword evidence="1" id="KW-1133">Transmembrane helix</keyword>
<dbReference type="EMBL" id="AP018373">
    <property type="protein sequence ID" value="BBD20202.1"/>
    <property type="molecule type" value="Genomic_DNA"/>
</dbReference>
<keyword evidence="2" id="KW-0934">Plastid</keyword>
<dbReference type="GeneID" id="36676061"/>
<geneLocation type="chloroplast" evidence="2"/>
<reference evidence="2" key="1">
    <citation type="journal article" date="2018" name="Sci. Rep.">
        <title>Multiple losses of photosynthesis and convergent reductive genome evolution in the colourless green algae Prototheca.</title>
        <authorList>
            <person name="Suzuki S."/>
            <person name="Endoh R."/>
            <person name="Manabe R.I."/>
            <person name="Ohkuma M."/>
            <person name="Hirakawa Y."/>
        </authorList>
    </citation>
    <scope>NUCLEOTIDE SEQUENCE</scope>
    <source>
        <strain evidence="2">JCM 15793</strain>
    </source>
</reference>
<dbReference type="RefSeq" id="YP_009478295.1">
    <property type="nucleotide sequence ID" value="NC_037480.1"/>
</dbReference>
<keyword evidence="2" id="KW-0150">Chloroplast</keyword>
<accession>A0A2Z6BEQ1</accession>
<gene>
    <name evidence="2" type="primary">atpF</name>
</gene>
<name>A0A2Z6BEQ1_9CHLO</name>
<proteinExistence type="predicted"/>